<dbReference type="Proteomes" id="UP000245535">
    <property type="component" value="Unassembled WGS sequence"/>
</dbReference>
<proteinExistence type="predicted"/>
<organism evidence="2 3">
    <name type="scientific">Sediminitomix flava</name>
    <dbReference type="NCBI Taxonomy" id="379075"/>
    <lineage>
        <taxon>Bacteria</taxon>
        <taxon>Pseudomonadati</taxon>
        <taxon>Bacteroidota</taxon>
        <taxon>Cytophagia</taxon>
        <taxon>Cytophagales</taxon>
        <taxon>Flammeovirgaceae</taxon>
        <taxon>Sediminitomix</taxon>
    </lineage>
</organism>
<evidence type="ECO:0000313" key="3">
    <source>
        <dbReference type="Proteomes" id="UP000245535"/>
    </source>
</evidence>
<dbReference type="EMBL" id="QGDO01000011">
    <property type="protein sequence ID" value="PWJ34135.1"/>
    <property type="molecule type" value="Genomic_DNA"/>
</dbReference>
<evidence type="ECO:0000256" key="1">
    <source>
        <dbReference type="SAM" id="SignalP"/>
    </source>
</evidence>
<feature type="chain" id="PRO_5016238189" evidence="1">
    <location>
        <begin position="23"/>
        <end position="189"/>
    </location>
</feature>
<sequence>MKSINYTLILLTLLFSCNTANVDPISEDDTPTVFMKAKIDGSDWRVVEADDSDNIPNSQLINFEKVSPGATTNVHILKITGSSAEEGLEDKTISLWLYDDHAISEGVYTIEQGKEESPHYARAFYTDLADLYDTSLNEDGLKLRGTIEVTEFSSTFLKGTFNFRSYRQLPDNSFQEVELSEGSFNIPIE</sequence>
<feature type="signal peptide" evidence="1">
    <location>
        <begin position="1"/>
        <end position="22"/>
    </location>
</feature>
<accession>A0A315YW52</accession>
<name>A0A315YW52_SEDFL</name>
<dbReference type="RefSeq" id="WP_109622939.1">
    <property type="nucleotide sequence ID" value="NZ_QGDO01000011.1"/>
</dbReference>
<keyword evidence="3" id="KW-1185">Reference proteome</keyword>
<evidence type="ECO:0000313" key="2">
    <source>
        <dbReference type="EMBL" id="PWJ34135.1"/>
    </source>
</evidence>
<reference evidence="2 3" key="1">
    <citation type="submission" date="2018-03" db="EMBL/GenBank/DDBJ databases">
        <title>Genomic Encyclopedia of Archaeal and Bacterial Type Strains, Phase II (KMG-II): from individual species to whole genera.</title>
        <authorList>
            <person name="Goeker M."/>
        </authorList>
    </citation>
    <scope>NUCLEOTIDE SEQUENCE [LARGE SCALE GENOMIC DNA]</scope>
    <source>
        <strain evidence="2 3">DSM 28229</strain>
    </source>
</reference>
<protein>
    <submittedName>
        <fullName evidence="2">Uncharacterized protein</fullName>
    </submittedName>
</protein>
<dbReference type="AlphaFoldDB" id="A0A315YW52"/>
<keyword evidence="1" id="KW-0732">Signal</keyword>
<dbReference type="PROSITE" id="PS51257">
    <property type="entry name" value="PROKAR_LIPOPROTEIN"/>
    <property type="match status" value="1"/>
</dbReference>
<comment type="caution">
    <text evidence="2">The sequence shown here is derived from an EMBL/GenBank/DDBJ whole genome shotgun (WGS) entry which is preliminary data.</text>
</comment>
<gene>
    <name evidence="2" type="ORF">BC781_11145</name>
</gene>